<protein>
    <submittedName>
        <fullName evidence="1">Uncharacterized protein</fullName>
    </submittedName>
</protein>
<organism evidence="1 2">
    <name type="scientific">Tolypocladium ophioglossoides (strain CBS 100239)</name>
    <name type="common">Snaketongue truffleclub</name>
    <name type="synonym">Elaphocordyceps ophioglossoides</name>
    <dbReference type="NCBI Taxonomy" id="1163406"/>
    <lineage>
        <taxon>Eukaryota</taxon>
        <taxon>Fungi</taxon>
        <taxon>Dikarya</taxon>
        <taxon>Ascomycota</taxon>
        <taxon>Pezizomycotina</taxon>
        <taxon>Sordariomycetes</taxon>
        <taxon>Hypocreomycetidae</taxon>
        <taxon>Hypocreales</taxon>
        <taxon>Ophiocordycipitaceae</taxon>
        <taxon>Tolypocladium</taxon>
    </lineage>
</organism>
<dbReference type="AlphaFoldDB" id="A0A0L0NE02"/>
<accession>A0A0L0NE02</accession>
<sequence>MTQTKGQKSAHAGSSPAILYDASVSRDASEWYGTMSVTNLRNNDGSVVRIKQFLGVIFRSPAQVSATDFNGSTNPWAEITAEVANEQIDSSSFVVTAKLSIAKGFTFSSGDTFSWGINGNLTKDPEAWAQSFVFAVDRIPDTSGTVNVDCANAPESALSSYQQCLTLTQGQKASAVSVPLGKTTSFGIDFGTYIITADDLAISDHTVVAAAQVSPSTITVTGGEATDIKVTYGTANNYSAIGVTIGGISGLESEQFHVTVVDDSGTPLADFSSPGSKTTSLRRLPASGTVDINVDQLAVNNVQYSFDTQTLDLSAKLFQVSLTEDSIKTNPVDTTGFVQLPIVVSTNLSIGSTISVRLTSSAQTYMQIVEAKAGTTPFSVPIVPDTYSVTTSNFLENGTVYFVKADPSLAVAADGSTTLQLTLNQGASLNVRGFPKFLSFGGYADLTPSNQKDFVAARASSLFKYAGIDGAGDSNTWLASDSSTTQTIACARAVEAQLGDGNPVLPVMVSYTCNLSGGDATTKLQDTDGLAHSFGNYILSLNIANANIDNNHPVPAGYVVNPDFIGTCQQSSLSPDYSMPVVDPLQKALDFRKVDATIPSSITDTLRGYVQAVNWLTTTVAPAVTFGWQVNIWGVGASEWVYAGEDEPVTMGQKTADYCNSLGVFDGHSPPDFLAVDRYEADDFTARSYYNGYCYGPHDWSRFFDFCSALGEKLARPIMPWQIPSSRAPLTTDLVNDDFDSQHWGTGGSYLLGDQGIGSDYDNVNSKVLSLSFGRGFATMGSRGKDTFTCGGPFDWTNPAYKDFLLRGIFTVLLGGGITTGISSTIGNSDSWVRDKLNQYMEDPIPIK</sequence>
<evidence type="ECO:0000313" key="1">
    <source>
        <dbReference type="EMBL" id="KND92249.1"/>
    </source>
</evidence>
<gene>
    <name evidence="1" type="ORF">TOPH_03220</name>
</gene>
<reference evidence="1 2" key="1">
    <citation type="journal article" date="2015" name="BMC Genomics">
        <title>The genome of the truffle-parasite Tolypocladium ophioglossoides and the evolution of antifungal peptaibiotics.</title>
        <authorList>
            <person name="Quandt C.A."/>
            <person name="Bushley K.E."/>
            <person name="Spatafora J.W."/>
        </authorList>
    </citation>
    <scope>NUCLEOTIDE SEQUENCE [LARGE SCALE GENOMIC DNA]</scope>
    <source>
        <strain evidence="1 2">CBS 100239</strain>
    </source>
</reference>
<dbReference type="OrthoDB" id="4686328at2759"/>
<dbReference type="Proteomes" id="UP000036947">
    <property type="component" value="Unassembled WGS sequence"/>
</dbReference>
<name>A0A0L0NE02_TOLOC</name>
<dbReference type="EMBL" id="LFRF01000006">
    <property type="protein sequence ID" value="KND92249.1"/>
    <property type="molecule type" value="Genomic_DNA"/>
</dbReference>
<keyword evidence="2" id="KW-1185">Reference proteome</keyword>
<comment type="caution">
    <text evidence="1">The sequence shown here is derived from an EMBL/GenBank/DDBJ whole genome shotgun (WGS) entry which is preliminary data.</text>
</comment>
<proteinExistence type="predicted"/>
<evidence type="ECO:0000313" key="2">
    <source>
        <dbReference type="Proteomes" id="UP000036947"/>
    </source>
</evidence>